<dbReference type="Gene3D" id="1.20.120.330">
    <property type="entry name" value="Nucleotidyltransferases domain 2"/>
    <property type="match status" value="1"/>
</dbReference>
<dbReference type="EMBL" id="BART01029621">
    <property type="protein sequence ID" value="GAH08899.1"/>
    <property type="molecule type" value="Genomic_DNA"/>
</dbReference>
<name>X1DVB6_9ZZZZ</name>
<reference evidence="2" key="1">
    <citation type="journal article" date="2014" name="Front. Microbiol.">
        <title>High frequency of phylogenetically diverse reductive dehalogenase-homologous genes in deep subseafloor sedimentary metagenomes.</title>
        <authorList>
            <person name="Kawai M."/>
            <person name="Futagami T."/>
            <person name="Toyoda A."/>
            <person name="Takaki Y."/>
            <person name="Nishi S."/>
            <person name="Hori S."/>
            <person name="Arai W."/>
            <person name="Tsubouchi T."/>
            <person name="Morono Y."/>
            <person name="Uchiyama I."/>
            <person name="Ito T."/>
            <person name="Fujiyama A."/>
            <person name="Inagaki F."/>
            <person name="Takami H."/>
        </authorList>
    </citation>
    <scope>NUCLEOTIDE SEQUENCE</scope>
    <source>
        <strain evidence="2">Expedition CK06-06</strain>
    </source>
</reference>
<evidence type="ECO:0000313" key="2">
    <source>
        <dbReference type="EMBL" id="GAH08899.1"/>
    </source>
</evidence>
<feature type="domain" description="HEPN" evidence="1">
    <location>
        <begin position="18"/>
        <end position="129"/>
    </location>
</feature>
<dbReference type="AlphaFoldDB" id="X1DVB6"/>
<dbReference type="Pfam" id="PF05168">
    <property type="entry name" value="HEPN"/>
    <property type="match status" value="1"/>
</dbReference>
<gene>
    <name evidence="2" type="ORF">S01H4_51925</name>
</gene>
<dbReference type="InterPro" id="IPR007842">
    <property type="entry name" value="HEPN_dom"/>
</dbReference>
<accession>X1DVB6</accession>
<evidence type="ECO:0000259" key="1">
    <source>
        <dbReference type="Pfam" id="PF05168"/>
    </source>
</evidence>
<organism evidence="2">
    <name type="scientific">marine sediment metagenome</name>
    <dbReference type="NCBI Taxonomy" id="412755"/>
    <lineage>
        <taxon>unclassified sequences</taxon>
        <taxon>metagenomes</taxon>
        <taxon>ecological metagenomes</taxon>
    </lineage>
</organism>
<proteinExistence type="predicted"/>
<comment type="caution">
    <text evidence="2">The sequence shown here is derived from an EMBL/GenBank/DDBJ whole genome shotgun (WGS) entry which is preliminary data.</text>
</comment>
<protein>
    <recommendedName>
        <fullName evidence="1">HEPN domain-containing protein</fullName>
    </recommendedName>
</protein>
<sequence length="134" mass="15087">MSARKIKLKQEDKSNTSKYLKKAEDNYNQMLAALNNNNYNAVGTLAIQCAISAADAVCVHEKGVRSLSQNHLDLCDLVKSIPLPEAKNKSITLKKIISKKNLIQYESRSIYKNEANEIVKGATRFYQWVVSILK</sequence>